<accession>A0A427YF56</accession>
<evidence type="ECO:0000313" key="2">
    <source>
        <dbReference type="EMBL" id="RSH89819.1"/>
    </source>
</evidence>
<dbReference type="AlphaFoldDB" id="A0A427YF56"/>
<evidence type="ECO:0000313" key="3">
    <source>
        <dbReference type="Proteomes" id="UP000279259"/>
    </source>
</evidence>
<gene>
    <name evidence="2" type="ORF">EHS25_001805</name>
</gene>
<protein>
    <submittedName>
        <fullName evidence="2">Uncharacterized protein</fullName>
    </submittedName>
</protein>
<dbReference type="EMBL" id="RSCD01000012">
    <property type="protein sequence ID" value="RSH89819.1"/>
    <property type="molecule type" value="Genomic_DNA"/>
</dbReference>
<dbReference type="Proteomes" id="UP000279259">
    <property type="component" value="Unassembled WGS sequence"/>
</dbReference>
<comment type="caution">
    <text evidence="2">The sequence shown here is derived from an EMBL/GenBank/DDBJ whole genome shotgun (WGS) entry which is preliminary data.</text>
</comment>
<name>A0A427YF56_9TREE</name>
<feature type="region of interest" description="Disordered" evidence="1">
    <location>
        <begin position="106"/>
        <end position="129"/>
    </location>
</feature>
<sequence length="129" mass="13745">MISSAGQDLRGGRRSLPHRTWCSGPLVHLQSAQLGGGGDLKVGEGQRGLEWYGADGSTQKPEAVTTGNSTSRWIARCGLGITETIQFGVTIRESDAECASVLEVPEHDMRPSSARARGRWRKSPSGPTA</sequence>
<keyword evidence="3" id="KW-1185">Reference proteome</keyword>
<evidence type="ECO:0000256" key="1">
    <source>
        <dbReference type="SAM" id="MobiDB-lite"/>
    </source>
</evidence>
<reference evidence="2 3" key="1">
    <citation type="submission" date="2018-11" db="EMBL/GenBank/DDBJ databases">
        <title>Genome sequence of Saitozyma podzolica DSM 27192.</title>
        <authorList>
            <person name="Aliyu H."/>
            <person name="Gorte O."/>
            <person name="Ochsenreither K."/>
        </authorList>
    </citation>
    <scope>NUCLEOTIDE SEQUENCE [LARGE SCALE GENOMIC DNA]</scope>
    <source>
        <strain evidence="2 3">DSM 27192</strain>
    </source>
</reference>
<organism evidence="2 3">
    <name type="scientific">Saitozyma podzolica</name>
    <dbReference type="NCBI Taxonomy" id="1890683"/>
    <lineage>
        <taxon>Eukaryota</taxon>
        <taxon>Fungi</taxon>
        <taxon>Dikarya</taxon>
        <taxon>Basidiomycota</taxon>
        <taxon>Agaricomycotina</taxon>
        <taxon>Tremellomycetes</taxon>
        <taxon>Tremellales</taxon>
        <taxon>Trimorphomycetaceae</taxon>
        <taxon>Saitozyma</taxon>
    </lineage>
</organism>
<proteinExistence type="predicted"/>